<evidence type="ECO:0000256" key="2">
    <source>
        <dbReference type="SAM" id="SignalP"/>
    </source>
</evidence>
<sequence length="325" mass="33323">MVVFLLLAIFGVAQVLSQATHNAGGFTYQGCSNIDLSCFGSPIVLPDGRLTPEACQTACRGHQFSALLPDACRCGDDPKAVHAIDESKCDHACISDRNMGMCGSVCPDNAPGIANIYTRVTVPTKEPVTGGPSSPQTPPGSAETSCSSSVSSPYGQPPETPRITPVGPAPEAPTPTPQSQGPQESPCSSDGNPTPGSPVPPVPSYQGPPSNAPEPSAYPNPTQPTPAIEPYPNPPGYSPDCEPSSPDPYSNDPQQSSPGNNCGPPGGSNWSPGPSESTLWSRPSSSKPVGDPPVPSQVLGSDSPHEMVPLFSSIGGILLIAAMMM</sequence>
<feature type="compositionally biased region" description="Low complexity" evidence="1">
    <location>
        <begin position="127"/>
        <end position="152"/>
    </location>
</feature>
<keyword evidence="5" id="KW-1185">Reference proteome</keyword>
<evidence type="ECO:0000313" key="5">
    <source>
        <dbReference type="Proteomes" id="UP001338125"/>
    </source>
</evidence>
<gene>
    <name evidence="4" type="ORF">PT974_08126</name>
</gene>
<name>A0ABR0SCH2_9HYPO</name>
<feature type="compositionally biased region" description="Polar residues" evidence="1">
    <location>
        <begin position="177"/>
        <end position="192"/>
    </location>
</feature>
<reference evidence="4 5" key="1">
    <citation type="submission" date="2024-01" db="EMBL/GenBank/DDBJ databases">
        <title>Complete genome of Cladobotryum mycophilum ATHUM6906.</title>
        <authorList>
            <person name="Christinaki A.C."/>
            <person name="Myridakis A.I."/>
            <person name="Kouvelis V.N."/>
        </authorList>
    </citation>
    <scope>NUCLEOTIDE SEQUENCE [LARGE SCALE GENOMIC DNA]</scope>
    <source>
        <strain evidence="4 5">ATHUM6906</strain>
    </source>
</reference>
<protein>
    <recommendedName>
        <fullName evidence="3">WSC domain-containing protein</fullName>
    </recommendedName>
</protein>
<dbReference type="PRINTS" id="PR01217">
    <property type="entry name" value="PRICHEXTENSN"/>
</dbReference>
<dbReference type="Proteomes" id="UP001338125">
    <property type="component" value="Unassembled WGS sequence"/>
</dbReference>
<feature type="domain" description="WSC" evidence="3">
    <location>
        <begin position="25"/>
        <end position="120"/>
    </location>
</feature>
<feature type="chain" id="PRO_5045557423" description="WSC domain-containing protein" evidence="2">
    <location>
        <begin position="18"/>
        <end position="325"/>
    </location>
</feature>
<dbReference type="PROSITE" id="PS51212">
    <property type="entry name" value="WSC"/>
    <property type="match status" value="1"/>
</dbReference>
<feature type="signal peptide" evidence="2">
    <location>
        <begin position="1"/>
        <end position="17"/>
    </location>
</feature>
<evidence type="ECO:0000313" key="4">
    <source>
        <dbReference type="EMBL" id="KAK5989864.1"/>
    </source>
</evidence>
<dbReference type="InterPro" id="IPR002889">
    <property type="entry name" value="WSC_carb-bd"/>
</dbReference>
<dbReference type="SMART" id="SM00321">
    <property type="entry name" value="WSC"/>
    <property type="match status" value="1"/>
</dbReference>
<evidence type="ECO:0000256" key="1">
    <source>
        <dbReference type="SAM" id="MobiDB-lite"/>
    </source>
</evidence>
<accession>A0ABR0SCH2</accession>
<feature type="region of interest" description="Disordered" evidence="1">
    <location>
        <begin position="124"/>
        <end position="309"/>
    </location>
</feature>
<organism evidence="4 5">
    <name type="scientific">Cladobotryum mycophilum</name>
    <dbReference type="NCBI Taxonomy" id="491253"/>
    <lineage>
        <taxon>Eukaryota</taxon>
        <taxon>Fungi</taxon>
        <taxon>Dikarya</taxon>
        <taxon>Ascomycota</taxon>
        <taxon>Pezizomycotina</taxon>
        <taxon>Sordariomycetes</taxon>
        <taxon>Hypocreomycetidae</taxon>
        <taxon>Hypocreales</taxon>
        <taxon>Hypocreaceae</taxon>
        <taxon>Cladobotryum</taxon>
    </lineage>
</organism>
<keyword evidence="2" id="KW-0732">Signal</keyword>
<evidence type="ECO:0000259" key="3">
    <source>
        <dbReference type="PROSITE" id="PS51212"/>
    </source>
</evidence>
<comment type="caution">
    <text evidence="4">The sequence shown here is derived from an EMBL/GenBank/DDBJ whole genome shotgun (WGS) entry which is preliminary data.</text>
</comment>
<feature type="compositionally biased region" description="Low complexity" evidence="1">
    <location>
        <begin position="256"/>
        <end position="275"/>
    </location>
</feature>
<dbReference type="EMBL" id="JAVFKD010000014">
    <property type="protein sequence ID" value="KAK5989864.1"/>
    <property type="molecule type" value="Genomic_DNA"/>
</dbReference>
<feature type="compositionally biased region" description="Polar residues" evidence="1">
    <location>
        <begin position="276"/>
        <end position="287"/>
    </location>
</feature>
<feature type="compositionally biased region" description="Pro residues" evidence="1">
    <location>
        <begin position="210"/>
        <end position="237"/>
    </location>
</feature>
<feature type="compositionally biased region" description="Pro residues" evidence="1">
    <location>
        <begin position="167"/>
        <end position="176"/>
    </location>
</feature>
<proteinExistence type="predicted"/>